<protein>
    <submittedName>
        <fullName evidence="1">Uncharacterized protein</fullName>
    </submittedName>
</protein>
<sequence>MLKGWILFDPERISEMLDKRARRIPIPESLETLTILGL</sequence>
<organism evidence="1">
    <name type="scientific">Klebsiella quasipneumoniae</name>
    <dbReference type="NCBI Taxonomy" id="1463165"/>
    <lineage>
        <taxon>Bacteria</taxon>
        <taxon>Pseudomonadati</taxon>
        <taxon>Pseudomonadota</taxon>
        <taxon>Gammaproteobacteria</taxon>
        <taxon>Enterobacterales</taxon>
        <taxon>Enterobacteriaceae</taxon>
        <taxon>Klebsiella/Raoultella group</taxon>
        <taxon>Klebsiella</taxon>
        <taxon>Klebsiella pneumoniae complex</taxon>
    </lineage>
</organism>
<reference evidence="1" key="1">
    <citation type="submission" date="2019-11" db="EMBL/GenBank/DDBJ databases">
        <authorList>
            <person name="Qin S."/>
            <person name="Dong H."/>
        </authorList>
    </citation>
    <scope>NUCLEOTIDE SEQUENCE</scope>
    <source>
        <strain evidence="1">KP18-31</strain>
        <plasmid evidence="1">pKP18-31-IMP,KPC</plasmid>
    </source>
</reference>
<dbReference type="EMBL" id="MN661402">
    <property type="protein sequence ID" value="QJS00300.1"/>
    <property type="molecule type" value="Genomic_DNA"/>
</dbReference>
<accession>A0A6M4NQY6</accession>
<evidence type="ECO:0000313" key="1">
    <source>
        <dbReference type="EMBL" id="QJS00300.1"/>
    </source>
</evidence>
<dbReference type="AlphaFoldDB" id="A0A6M4NQY6"/>
<name>A0A6M4NQY6_9ENTR</name>
<geneLocation type="plasmid" evidence="1">
    <name>pKP18-31-IMP</name>
</geneLocation>
<keyword evidence="1" id="KW-0614">Plasmid</keyword>
<proteinExistence type="predicted"/>